<dbReference type="AlphaFoldDB" id="A0A497XLK3"/>
<dbReference type="EMBL" id="RCCI01000004">
    <property type="protein sequence ID" value="RLJ68146.1"/>
    <property type="molecule type" value="Genomic_DNA"/>
</dbReference>
<gene>
    <name evidence="2" type="ORF">DFR35_0700</name>
</gene>
<dbReference type="SMART" id="SM00450">
    <property type="entry name" value="RHOD"/>
    <property type="match status" value="1"/>
</dbReference>
<dbReference type="PANTHER" id="PTHR45431:SF3">
    <property type="entry name" value="RHODANESE-LIKE DOMAIN-CONTAINING PROTEIN 15, CHLOROPLASTIC"/>
    <property type="match status" value="1"/>
</dbReference>
<dbReference type="InterPro" id="IPR052367">
    <property type="entry name" value="Thiosulfate_ST/Rhodanese-like"/>
</dbReference>
<proteinExistence type="predicted"/>
<name>A0A497XLK3_9PROT</name>
<dbReference type="RefSeq" id="WP_121240068.1">
    <property type="nucleotide sequence ID" value="NZ_BHVV01000001.1"/>
</dbReference>
<sequence>MEHLTPKETAEFLHHNPKALFVDCRSEMEFLFVGHPAGVLHVSWNDGPDWEVNPHFVGEVKKYAGHVHDRPVVLICRSGNRSIDAGNALEAAGFTRVYNVLHGFEGELDDTHHRGSVNGWRFEGLPWEQC</sequence>
<comment type="caution">
    <text evidence="2">The sequence shown here is derived from an EMBL/GenBank/DDBJ whole genome shotgun (WGS) entry which is preliminary data.</text>
</comment>
<feature type="domain" description="Rhodanese" evidence="1">
    <location>
        <begin position="15"/>
        <end position="129"/>
    </location>
</feature>
<dbReference type="Pfam" id="PF00581">
    <property type="entry name" value="Rhodanese"/>
    <property type="match status" value="1"/>
</dbReference>
<evidence type="ECO:0000313" key="3">
    <source>
        <dbReference type="Proteomes" id="UP000268908"/>
    </source>
</evidence>
<reference evidence="2 3" key="1">
    <citation type="submission" date="2018-10" db="EMBL/GenBank/DDBJ databases">
        <title>Genomic Encyclopedia of Type Strains, Phase IV (KMG-IV): sequencing the most valuable type-strain genomes for metagenomic binning, comparative biology and taxonomic classification.</title>
        <authorList>
            <person name="Goeker M."/>
        </authorList>
    </citation>
    <scope>NUCLEOTIDE SEQUENCE [LARGE SCALE GENOMIC DNA]</scope>
    <source>
        <strain evidence="2 3">DSM 26916</strain>
    </source>
</reference>
<accession>A0A497XLK3</accession>
<dbReference type="CDD" id="cd01522">
    <property type="entry name" value="RHOD_1"/>
    <property type="match status" value="1"/>
</dbReference>
<evidence type="ECO:0000313" key="2">
    <source>
        <dbReference type="EMBL" id="RLJ68146.1"/>
    </source>
</evidence>
<dbReference type="PANTHER" id="PTHR45431">
    <property type="entry name" value="RHODANESE-LIKE DOMAIN-CONTAINING PROTEIN 15, CHLOROPLASTIC"/>
    <property type="match status" value="1"/>
</dbReference>
<dbReference type="InterPro" id="IPR036873">
    <property type="entry name" value="Rhodanese-like_dom_sf"/>
</dbReference>
<dbReference type="Proteomes" id="UP000268908">
    <property type="component" value="Unassembled WGS sequence"/>
</dbReference>
<dbReference type="PROSITE" id="PS50206">
    <property type="entry name" value="RHODANESE_3"/>
    <property type="match status" value="1"/>
</dbReference>
<dbReference type="GO" id="GO:0016740">
    <property type="term" value="F:transferase activity"/>
    <property type="evidence" value="ECO:0007669"/>
    <property type="project" value="UniProtKB-KW"/>
</dbReference>
<dbReference type="OrthoDB" id="9815890at2"/>
<dbReference type="InterPro" id="IPR001763">
    <property type="entry name" value="Rhodanese-like_dom"/>
</dbReference>
<dbReference type="SUPFAM" id="SSF52821">
    <property type="entry name" value="Rhodanese/Cell cycle control phosphatase"/>
    <property type="match status" value="1"/>
</dbReference>
<protein>
    <submittedName>
        <fullName evidence="2">Thiosulfate sulfurtransferase</fullName>
    </submittedName>
</protein>
<keyword evidence="2" id="KW-0808">Transferase</keyword>
<dbReference type="Gene3D" id="3.40.250.10">
    <property type="entry name" value="Rhodanese-like domain"/>
    <property type="match status" value="1"/>
</dbReference>
<evidence type="ECO:0000259" key="1">
    <source>
        <dbReference type="PROSITE" id="PS50206"/>
    </source>
</evidence>
<keyword evidence="3" id="KW-1185">Reference proteome</keyword>
<organism evidence="2 3">
    <name type="scientific">Sulfurisoma sediminicola</name>
    <dbReference type="NCBI Taxonomy" id="1381557"/>
    <lineage>
        <taxon>Bacteria</taxon>
        <taxon>Pseudomonadati</taxon>
        <taxon>Pseudomonadota</taxon>
        <taxon>Betaproteobacteria</taxon>
        <taxon>Nitrosomonadales</taxon>
        <taxon>Sterolibacteriaceae</taxon>
        <taxon>Sulfurisoma</taxon>
    </lineage>
</organism>